<feature type="signal peptide" evidence="4">
    <location>
        <begin position="1"/>
        <end position="23"/>
    </location>
</feature>
<sequence>MSINKAFAWVSTCTLVFPLTASADFLADSKASVELRNFYFNRDFRNGAPTAQRDNAAEWAQGALLRLESGYTAGTVGFGLDAVGMMGVKLDGGDGSGGTGLLPADLSSKNGRGSQDEYSKLELTAKAKISETVLKVGSLAFRTPVVSSNDTRLLPATFEGAMLTSRDIDKLVLQGGKLQQIKYNSSSDYQDFGGNRVGGVSDDFRFAGGTYNFTKSLSTSLYYGNLENVYQQYFGGVVYEIPLADKQSLKFDLRYSKSTEEGNFRNLDNRAANGMVSYTLGSNVFSAAYQQMSGDDPFPYIANSDPYLVNFVQINDFANIQEKSWQVRYDYNFAALGIPGLTFMSRYVNGDNVLVAGSNSGKEWERNTDIGYVIQSGSLKNLGLKIRNATVRSNFGNDLDETRLILSYTLALW</sequence>
<dbReference type="RefSeq" id="WP_032626191.1">
    <property type="nucleotide sequence ID" value="NZ_JPQU01000018.1"/>
</dbReference>
<dbReference type="Gene3D" id="2.40.160.10">
    <property type="entry name" value="Porin"/>
    <property type="match status" value="1"/>
</dbReference>
<keyword evidence="6" id="KW-1185">Reference proteome</keyword>
<evidence type="ECO:0000256" key="3">
    <source>
        <dbReference type="ARBA" id="ARBA00022729"/>
    </source>
</evidence>
<dbReference type="AlphaFoldDB" id="A0A085VPS0"/>
<dbReference type="Proteomes" id="UP000028631">
    <property type="component" value="Unassembled WGS sequence"/>
</dbReference>
<evidence type="ECO:0000256" key="1">
    <source>
        <dbReference type="ARBA" id="ARBA00009075"/>
    </source>
</evidence>
<name>A0A085VPS0_PSESX</name>
<dbReference type="OrthoDB" id="6759120at2"/>
<dbReference type="PATRIC" id="fig|317.175.peg.775"/>
<protein>
    <submittedName>
        <fullName evidence="5">Porin</fullName>
    </submittedName>
</protein>
<gene>
    <name evidence="5" type="ORF">IV01_03675</name>
</gene>
<dbReference type="Pfam" id="PF03573">
    <property type="entry name" value="OprD"/>
    <property type="match status" value="1"/>
</dbReference>
<evidence type="ECO:0000313" key="5">
    <source>
        <dbReference type="EMBL" id="KFE57433.1"/>
    </source>
</evidence>
<dbReference type="PANTHER" id="PTHR34596:SF2">
    <property type="entry name" value="CHITOPORIN"/>
    <property type="match status" value="1"/>
</dbReference>
<organism evidence="5 6">
    <name type="scientific">Pseudomonas syringae</name>
    <dbReference type="NCBI Taxonomy" id="317"/>
    <lineage>
        <taxon>Bacteria</taxon>
        <taxon>Pseudomonadati</taxon>
        <taxon>Pseudomonadota</taxon>
        <taxon>Gammaproteobacteria</taxon>
        <taxon>Pseudomonadales</taxon>
        <taxon>Pseudomonadaceae</taxon>
        <taxon>Pseudomonas</taxon>
    </lineage>
</organism>
<accession>A0A085VPS0</accession>
<dbReference type="InterPro" id="IPR005318">
    <property type="entry name" value="OM_porin_bac"/>
</dbReference>
<evidence type="ECO:0000256" key="4">
    <source>
        <dbReference type="SAM" id="SignalP"/>
    </source>
</evidence>
<feature type="chain" id="PRO_5001799147" evidence="4">
    <location>
        <begin position="24"/>
        <end position="413"/>
    </location>
</feature>
<reference evidence="5 6" key="1">
    <citation type="submission" date="2014-07" db="EMBL/GenBank/DDBJ databases">
        <title>Draft Genome Sequences of Environmental Pseudomonas syringae strains.</title>
        <authorList>
            <person name="Baltrus D.A."/>
            <person name="Berge O."/>
            <person name="Morris C."/>
        </authorList>
    </citation>
    <scope>NUCLEOTIDE SEQUENCE [LARGE SCALE GENOMIC DNA]</scope>
    <source>
        <strain evidence="5 6">GAW0119</strain>
    </source>
</reference>
<comment type="caution">
    <text evidence="5">The sequence shown here is derived from an EMBL/GenBank/DDBJ whole genome shotgun (WGS) entry which is preliminary data.</text>
</comment>
<proteinExistence type="inferred from homology"/>
<dbReference type="EMBL" id="JPQU01000018">
    <property type="protein sequence ID" value="KFE57433.1"/>
    <property type="molecule type" value="Genomic_DNA"/>
</dbReference>
<keyword evidence="3 4" id="KW-0732">Signal</keyword>
<keyword evidence="2" id="KW-0813">Transport</keyword>
<dbReference type="GO" id="GO:0015288">
    <property type="term" value="F:porin activity"/>
    <property type="evidence" value="ECO:0007669"/>
    <property type="project" value="TreeGrafter"/>
</dbReference>
<evidence type="ECO:0000256" key="2">
    <source>
        <dbReference type="ARBA" id="ARBA00022448"/>
    </source>
</evidence>
<dbReference type="PANTHER" id="PTHR34596">
    <property type="entry name" value="CHITOPORIN"/>
    <property type="match status" value="1"/>
</dbReference>
<dbReference type="GO" id="GO:0016020">
    <property type="term" value="C:membrane"/>
    <property type="evidence" value="ECO:0007669"/>
    <property type="project" value="InterPro"/>
</dbReference>
<comment type="similarity">
    <text evidence="1">Belongs to the outer membrane porin (Opr) (TC 1.B.25) family.</text>
</comment>
<evidence type="ECO:0000313" key="6">
    <source>
        <dbReference type="Proteomes" id="UP000028631"/>
    </source>
</evidence>
<dbReference type="InterPro" id="IPR023614">
    <property type="entry name" value="Porin_dom_sf"/>
</dbReference>